<keyword evidence="3" id="KW-1185">Reference proteome</keyword>
<dbReference type="PROSITE" id="PS51384">
    <property type="entry name" value="FAD_FR"/>
    <property type="match status" value="1"/>
</dbReference>
<dbReference type="InterPro" id="IPR017938">
    <property type="entry name" value="Riboflavin_synthase-like_b-brl"/>
</dbReference>
<dbReference type="PANTHER" id="PTHR42815">
    <property type="entry name" value="FAD-BINDING, PUTATIVE (AFU_ORTHOLOGUE AFUA_6G07600)-RELATED"/>
    <property type="match status" value="1"/>
</dbReference>
<dbReference type="Gene3D" id="2.40.30.10">
    <property type="entry name" value="Translation factors"/>
    <property type="match status" value="1"/>
</dbReference>
<dbReference type="InterPro" id="IPR012349">
    <property type="entry name" value="Split_barrel_FMN-bd"/>
</dbReference>
<dbReference type="GO" id="GO:0016491">
    <property type="term" value="F:oxidoreductase activity"/>
    <property type="evidence" value="ECO:0007669"/>
    <property type="project" value="InterPro"/>
</dbReference>
<protein>
    <recommendedName>
        <fullName evidence="1">FAD-binding FR-type domain-containing protein</fullName>
    </recommendedName>
</protein>
<sequence>MATLHEFSTGWHPGEQAIHNLLRVPTSQRENPTAKGLPAPYAYRVASSSLVAFGTLDEQGRPWTTVWGGERTFTRPVAQDLLGVQCLVDRRHDPVVQALLGSAADGELVRPMTGGIEGKVMSALSIDLETRDRVKLAGRMAVGTVASKDGNNPAVGEVQMAMLVQESLGNCPKYLNKKEVTAHVPLPELVSDTLPLPKGALELIDKADMFFLSSTNGQTMDTNHRGGPPGFVRVVSNAKGGVVIVYPEYSGNRLYQTLGNLYTNPNVGIAIPDFDSSNVLFLRGETELLVGRSAAALLAHAGLAVKITVKEARFVKDGLSFRGKAGESSPYNPPVRPLVSEQQTGAIPRDQGPVTTATLVEREVISPTVSRYVFKLQPGASGRQLRAWKPGQHVTLDFSAELDDGWRHMCDDDPQSLNDDFVRTFTISNPPPSSAQGDRDDAALDDETELEITVRKHGPATTLLAKHNIRVPLELPVLGFGGEGAFRIPAAGNGGAAEDKDEKLAVFVAGGVGITPLLAQAPGLLAALGKRGDAGFRVLWSLRSGDLFLAVHTFEKVDGLARFVKLFVTGKIGEEERDFARKTEDLGAQVFGRRMERGDVLGAGSDGMITRKKYYLCTNPAMLKVLLGWLGDQETVSENFNY</sequence>
<dbReference type="GeneID" id="85307752"/>
<dbReference type="Gene3D" id="2.30.110.10">
    <property type="entry name" value="Electron Transport, Fmn-binding Protein, Chain A"/>
    <property type="match status" value="1"/>
</dbReference>
<dbReference type="InterPro" id="IPR017927">
    <property type="entry name" value="FAD-bd_FR_type"/>
</dbReference>
<proteinExistence type="predicted"/>
<evidence type="ECO:0000259" key="1">
    <source>
        <dbReference type="PROSITE" id="PS51384"/>
    </source>
</evidence>
<comment type="caution">
    <text evidence="2">The sequence shown here is derived from an EMBL/GenBank/DDBJ whole genome shotgun (WGS) entry which is preliminary data.</text>
</comment>
<dbReference type="EMBL" id="MU839007">
    <property type="protein sequence ID" value="KAK1767695.1"/>
    <property type="molecule type" value="Genomic_DNA"/>
</dbReference>
<reference evidence="2" key="1">
    <citation type="submission" date="2023-06" db="EMBL/GenBank/DDBJ databases">
        <title>Genome-scale phylogeny and comparative genomics of the fungal order Sordariales.</title>
        <authorList>
            <consortium name="Lawrence Berkeley National Laboratory"/>
            <person name="Hensen N."/>
            <person name="Bonometti L."/>
            <person name="Westerberg I."/>
            <person name="Brannstrom I.O."/>
            <person name="Guillou S."/>
            <person name="Cros-Aarteil S."/>
            <person name="Calhoun S."/>
            <person name="Haridas S."/>
            <person name="Kuo A."/>
            <person name="Mondo S."/>
            <person name="Pangilinan J."/>
            <person name="Riley R."/>
            <person name="Labutti K."/>
            <person name="Andreopoulos B."/>
            <person name="Lipzen A."/>
            <person name="Chen C."/>
            <person name="Yanf M."/>
            <person name="Daum C."/>
            <person name="Ng V."/>
            <person name="Clum A."/>
            <person name="Steindorff A."/>
            <person name="Ohm R."/>
            <person name="Martin F."/>
            <person name="Silar P."/>
            <person name="Natvig D."/>
            <person name="Lalanne C."/>
            <person name="Gautier V."/>
            <person name="Ament-Velasquez S.L."/>
            <person name="Kruys A."/>
            <person name="Hutchinson M.I."/>
            <person name="Powell A.J."/>
            <person name="Barry K."/>
            <person name="Miller A.N."/>
            <person name="Grigoriev I.V."/>
            <person name="Debuchy R."/>
            <person name="Gladieux P."/>
            <person name="Thoren M.H."/>
            <person name="Johannesson H."/>
        </authorList>
    </citation>
    <scope>NUCLEOTIDE SEQUENCE</scope>
    <source>
        <strain evidence="2">8032-3</strain>
    </source>
</reference>
<dbReference type="RefSeq" id="XP_060283908.1">
    <property type="nucleotide sequence ID" value="XM_060424565.1"/>
</dbReference>
<accession>A0AAJ0C0H5</accession>
<dbReference type="SUPFAM" id="SSF63380">
    <property type="entry name" value="Riboflavin synthase domain-like"/>
    <property type="match status" value="1"/>
</dbReference>
<evidence type="ECO:0000313" key="3">
    <source>
        <dbReference type="Proteomes" id="UP001244011"/>
    </source>
</evidence>
<dbReference type="AlphaFoldDB" id="A0AAJ0C0H5"/>
<evidence type="ECO:0000313" key="2">
    <source>
        <dbReference type="EMBL" id="KAK1767695.1"/>
    </source>
</evidence>
<organism evidence="2 3">
    <name type="scientific">Phialemonium atrogriseum</name>
    <dbReference type="NCBI Taxonomy" id="1093897"/>
    <lineage>
        <taxon>Eukaryota</taxon>
        <taxon>Fungi</taxon>
        <taxon>Dikarya</taxon>
        <taxon>Ascomycota</taxon>
        <taxon>Pezizomycotina</taxon>
        <taxon>Sordariomycetes</taxon>
        <taxon>Sordariomycetidae</taxon>
        <taxon>Cephalothecales</taxon>
        <taxon>Cephalothecaceae</taxon>
        <taxon>Phialemonium</taxon>
    </lineage>
</organism>
<name>A0AAJ0C0H5_9PEZI</name>
<dbReference type="Gene3D" id="3.40.50.80">
    <property type="entry name" value="Nucleotide-binding domain of ferredoxin-NADP reductase (FNR) module"/>
    <property type="match status" value="1"/>
</dbReference>
<feature type="domain" description="FAD-binding FR-type" evidence="1">
    <location>
        <begin position="352"/>
        <end position="489"/>
    </location>
</feature>
<dbReference type="Proteomes" id="UP001244011">
    <property type="component" value="Unassembled WGS sequence"/>
</dbReference>
<dbReference type="PANTHER" id="PTHR42815:SF2">
    <property type="entry name" value="FAD-BINDING, PUTATIVE (AFU_ORTHOLOGUE AFUA_6G07600)-RELATED"/>
    <property type="match status" value="1"/>
</dbReference>
<dbReference type="InterPro" id="IPR039261">
    <property type="entry name" value="FNR_nucleotide-bd"/>
</dbReference>
<dbReference type="SUPFAM" id="SSF52343">
    <property type="entry name" value="Ferredoxin reductase-like, C-terminal NADP-linked domain"/>
    <property type="match status" value="1"/>
</dbReference>
<gene>
    <name evidence="2" type="ORF">QBC33DRAFT_450571</name>
</gene>